<dbReference type="GeneID" id="41964315"/>
<evidence type="ECO:0000313" key="3">
    <source>
        <dbReference type="RefSeq" id="XP_030978254.1"/>
    </source>
</evidence>
<reference evidence="3" key="3">
    <citation type="submission" date="2025-08" db="UniProtKB">
        <authorList>
            <consortium name="RefSeq"/>
        </authorList>
    </citation>
    <scope>IDENTIFICATION</scope>
    <source>
        <strain evidence="3">NI907</strain>
    </source>
</reference>
<feature type="region of interest" description="Disordered" evidence="1">
    <location>
        <begin position="1"/>
        <end position="23"/>
    </location>
</feature>
<keyword evidence="2" id="KW-1185">Reference proteome</keyword>
<feature type="region of interest" description="Disordered" evidence="1">
    <location>
        <begin position="82"/>
        <end position="111"/>
    </location>
</feature>
<accession>A0A6P8ATQ5</accession>
<sequence>MSSNPQLARPNGAPTAASVSAGDDTWDEAKYEASLKHLHELHLQATAELFPALQQSMASGVKDVKDFKESMTSRETNKIIQRAAQSRQKNPLGIKPWRPKDDPNWTQMDLD</sequence>
<dbReference type="KEGG" id="pgri:PgNI_09423"/>
<dbReference type="RefSeq" id="XP_030978254.1">
    <property type="nucleotide sequence ID" value="XM_031129407.1"/>
</dbReference>
<dbReference type="AlphaFoldDB" id="A0A6P8ATQ5"/>
<organism evidence="2 3">
    <name type="scientific">Pyricularia grisea</name>
    <name type="common">Crabgrass-specific blast fungus</name>
    <name type="synonym">Magnaporthe grisea</name>
    <dbReference type="NCBI Taxonomy" id="148305"/>
    <lineage>
        <taxon>Eukaryota</taxon>
        <taxon>Fungi</taxon>
        <taxon>Dikarya</taxon>
        <taxon>Ascomycota</taxon>
        <taxon>Pezizomycotina</taxon>
        <taxon>Sordariomycetes</taxon>
        <taxon>Sordariomycetidae</taxon>
        <taxon>Magnaporthales</taxon>
        <taxon>Pyriculariaceae</taxon>
        <taxon>Pyricularia</taxon>
    </lineage>
</organism>
<reference evidence="3" key="2">
    <citation type="submission" date="2019-10" db="EMBL/GenBank/DDBJ databases">
        <authorList>
            <consortium name="NCBI Genome Project"/>
        </authorList>
    </citation>
    <scope>NUCLEOTIDE SEQUENCE</scope>
    <source>
        <strain evidence="3">NI907</strain>
    </source>
</reference>
<protein>
    <submittedName>
        <fullName evidence="3">Uncharacterized protein</fullName>
    </submittedName>
</protein>
<reference evidence="3" key="1">
    <citation type="journal article" date="2019" name="Mol. Biol. Evol.">
        <title>Blast fungal genomes show frequent chromosomal changes, gene gains and losses, and effector gene turnover.</title>
        <authorList>
            <person name="Gomez Luciano L.B."/>
            <person name="Jason Tsai I."/>
            <person name="Chuma I."/>
            <person name="Tosa Y."/>
            <person name="Chen Y.H."/>
            <person name="Li J.Y."/>
            <person name="Li M.Y."/>
            <person name="Jade Lu M.Y."/>
            <person name="Nakayashiki H."/>
            <person name="Li W.H."/>
        </authorList>
    </citation>
    <scope>NUCLEOTIDE SEQUENCE</scope>
    <source>
        <strain evidence="3">NI907</strain>
    </source>
</reference>
<proteinExistence type="predicted"/>
<evidence type="ECO:0000256" key="1">
    <source>
        <dbReference type="SAM" id="MobiDB-lite"/>
    </source>
</evidence>
<gene>
    <name evidence="3" type="ORF">PgNI_09423</name>
</gene>
<evidence type="ECO:0000313" key="2">
    <source>
        <dbReference type="Proteomes" id="UP000515153"/>
    </source>
</evidence>
<name>A0A6P8ATQ5_PYRGI</name>
<dbReference type="Proteomes" id="UP000515153">
    <property type="component" value="Unplaced"/>
</dbReference>